<evidence type="ECO:0000313" key="6">
    <source>
        <dbReference type="WBParaSite" id="Minc3s00014g00947"/>
    </source>
</evidence>
<keyword evidence="3" id="KW-0732">Signal</keyword>
<dbReference type="PROSITE" id="PS00018">
    <property type="entry name" value="EF_HAND_1"/>
    <property type="match status" value="1"/>
</dbReference>
<reference evidence="6" key="1">
    <citation type="submission" date="2022-11" db="UniProtKB">
        <authorList>
            <consortium name="WormBaseParasite"/>
        </authorList>
    </citation>
    <scope>IDENTIFICATION</scope>
</reference>
<dbReference type="Gene3D" id="1.10.238.10">
    <property type="entry name" value="EF-hand"/>
    <property type="match status" value="2"/>
</dbReference>
<evidence type="ECO:0000256" key="1">
    <source>
        <dbReference type="ARBA" id="ARBA00022837"/>
    </source>
</evidence>
<accession>A0A914KHV3</accession>
<keyword evidence="5" id="KW-1185">Reference proteome</keyword>
<evidence type="ECO:0000256" key="2">
    <source>
        <dbReference type="SAM" id="Coils"/>
    </source>
</evidence>
<feature type="domain" description="EF-hand" evidence="4">
    <location>
        <begin position="34"/>
        <end position="69"/>
    </location>
</feature>
<keyword evidence="2" id="KW-0175">Coiled coil</keyword>
<dbReference type="PROSITE" id="PS50222">
    <property type="entry name" value="EF_HAND_2"/>
    <property type="match status" value="2"/>
</dbReference>
<dbReference type="AlphaFoldDB" id="A0A914KHV3"/>
<feature type="chain" id="PRO_5038047117" evidence="3">
    <location>
        <begin position="23"/>
        <end position="118"/>
    </location>
</feature>
<proteinExistence type="predicted"/>
<dbReference type="GO" id="GO:0005509">
    <property type="term" value="F:calcium ion binding"/>
    <property type="evidence" value="ECO:0007669"/>
    <property type="project" value="InterPro"/>
</dbReference>
<dbReference type="Proteomes" id="UP000887563">
    <property type="component" value="Unplaced"/>
</dbReference>
<organism evidence="5 6">
    <name type="scientific">Meloidogyne incognita</name>
    <name type="common">Southern root-knot nematode worm</name>
    <name type="synonym">Oxyuris incognita</name>
    <dbReference type="NCBI Taxonomy" id="6306"/>
    <lineage>
        <taxon>Eukaryota</taxon>
        <taxon>Metazoa</taxon>
        <taxon>Ecdysozoa</taxon>
        <taxon>Nematoda</taxon>
        <taxon>Chromadorea</taxon>
        <taxon>Rhabditida</taxon>
        <taxon>Tylenchina</taxon>
        <taxon>Tylenchomorpha</taxon>
        <taxon>Tylenchoidea</taxon>
        <taxon>Meloidogynidae</taxon>
        <taxon>Meloidogyninae</taxon>
        <taxon>Meloidogyne</taxon>
        <taxon>Meloidogyne incognita group</taxon>
    </lineage>
</organism>
<feature type="coiled-coil region" evidence="2">
    <location>
        <begin position="65"/>
        <end position="92"/>
    </location>
</feature>
<feature type="signal peptide" evidence="3">
    <location>
        <begin position="1"/>
        <end position="22"/>
    </location>
</feature>
<name>A0A914KHV3_MELIC</name>
<dbReference type="InterPro" id="IPR002048">
    <property type="entry name" value="EF_hand_dom"/>
</dbReference>
<dbReference type="WBParaSite" id="Minc3s00014g00947">
    <property type="protein sequence ID" value="Minc3s00014g00947"/>
    <property type="gene ID" value="Minc3s00014g00947"/>
</dbReference>
<sequence>MIKIIFIVATTLILLFINNVESTEQQQHENQSSISTDQINKIFQKIDENNDGFISLEEAIKYWKELAKEMDLKELKEKLERENAKTLEEAVEKGFNKKVDKNGDGKISKQEFFEYMNE</sequence>
<evidence type="ECO:0000256" key="3">
    <source>
        <dbReference type="SAM" id="SignalP"/>
    </source>
</evidence>
<keyword evidence="1" id="KW-0106">Calcium</keyword>
<feature type="domain" description="EF-hand" evidence="4">
    <location>
        <begin position="86"/>
        <end position="118"/>
    </location>
</feature>
<evidence type="ECO:0000259" key="4">
    <source>
        <dbReference type="PROSITE" id="PS50222"/>
    </source>
</evidence>
<dbReference type="Pfam" id="PF00036">
    <property type="entry name" value="EF-hand_1"/>
    <property type="match status" value="2"/>
</dbReference>
<dbReference type="SMART" id="SM00054">
    <property type="entry name" value="EFh"/>
    <property type="match status" value="2"/>
</dbReference>
<dbReference type="CDD" id="cd00051">
    <property type="entry name" value="EFh"/>
    <property type="match status" value="1"/>
</dbReference>
<dbReference type="InterPro" id="IPR011992">
    <property type="entry name" value="EF-hand-dom_pair"/>
</dbReference>
<evidence type="ECO:0000313" key="5">
    <source>
        <dbReference type="Proteomes" id="UP000887563"/>
    </source>
</evidence>
<dbReference type="SUPFAM" id="SSF47473">
    <property type="entry name" value="EF-hand"/>
    <property type="match status" value="1"/>
</dbReference>
<protein>
    <submittedName>
        <fullName evidence="6">EF-hand domain-containing protein</fullName>
    </submittedName>
</protein>
<dbReference type="InterPro" id="IPR018247">
    <property type="entry name" value="EF_Hand_1_Ca_BS"/>
</dbReference>